<dbReference type="OrthoDB" id="9807434at2"/>
<comment type="catalytic activity">
    <reaction evidence="6 8">
        <text>dCMP + ATP = dCDP + ADP</text>
        <dbReference type="Rhea" id="RHEA:25094"/>
        <dbReference type="ChEBI" id="CHEBI:30616"/>
        <dbReference type="ChEBI" id="CHEBI:57566"/>
        <dbReference type="ChEBI" id="CHEBI:58593"/>
        <dbReference type="ChEBI" id="CHEBI:456216"/>
        <dbReference type="EC" id="2.7.4.25"/>
    </reaction>
</comment>
<evidence type="ECO:0000313" key="10">
    <source>
        <dbReference type="EMBL" id="RZU65671.1"/>
    </source>
</evidence>
<dbReference type="SUPFAM" id="SSF52540">
    <property type="entry name" value="P-loop containing nucleoside triphosphate hydrolases"/>
    <property type="match status" value="1"/>
</dbReference>
<accession>A0A4Q8ANF3</accession>
<dbReference type="EMBL" id="SHLC01000001">
    <property type="protein sequence ID" value="RZU65671.1"/>
    <property type="molecule type" value="Genomic_DNA"/>
</dbReference>
<keyword evidence="2 8" id="KW-0808">Transferase</keyword>
<dbReference type="GO" id="GO:0005829">
    <property type="term" value="C:cytosol"/>
    <property type="evidence" value="ECO:0007669"/>
    <property type="project" value="TreeGrafter"/>
</dbReference>
<dbReference type="GO" id="GO:0015949">
    <property type="term" value="P:nucleobase-containing small molecule interconversion"/>
    <property type="evidence" value="ECO:0007669"/>
    <property type="project" value="TreeGrafter"/>
</dbReference>
<sequence>MTETTPTPVLVAIDGPAGSGKSSVSKAVASRLGYGFLDTGAAYRALAWLVLENGIDQNDADAVIRILADFDYEIGTDPAEYHVRVGANDVTDAIREPRVSAAVSAIARVPEVRSHLVELFRSIAAGVDKPGIVVEGRDITTVVAPDAPVRILLTASEEARMARRSAELQDDAAATAGAELKKRDQADSRVVDFLNAAEGVTTVDSTELNFAETVDAVIAVIAATDTTAD</sequence>
<evidence type="ECO:0000256" key="8">
    <source>
        <dbReference type="HAMAP-Rule" id="MF_00238"/>
    </source>
</evidence>
<dbReference type="GO" id="GO:0006220">
    <property type="term" value="P:pyrimidine nucleotide metabolic process"/>
    <property type="evidence" value="ECO:0007669"/>
    <property type="project" value="UniProtKB-UniRule"/>
</dbReference>
<dbReference type="Pfam" id="PF02224">
    <property type="entry name" value="Cytidylate_kin"/>
    <property type="match status" value="1"/>
</dbReference>
<dbReference type="InterPro" id="IPR011994">
    <property type="entry name" value="Cytidylate_kinase_dom"/>
</dbReference>
<name>A0A4Q8ANF3_9MICO</name>
<dbReference type="AlphaFoldDB" id="A0A4Q8ANF3"/>
<reference evidence="10 11" key="1">
    <citation type="submission" date="2019-02" db="EMBL/GenBank/DDBJ databases">
        <title>Sequencing the genomes of 1000 actinobacteria strains.</title>
        <authorList>
            <person name="Klenk H.-P."/>
        </authorList>
    </citation>
    <scope>NUCLEOTIDE SEQUENCE [LARGE SCALE GENOMIC DNA]</scope>
    <source>
        <strain evidence="10 11">DSM 18319</strain>
    </source>
</reference>
<dbReference type="EC" id="2.7.4.25" evidence="8"/>
<protein>
    <recommendedName>
        <fullName evidence="8">Cytidylate kinase</fullName>
        <shortName evidence="8">CK</shortName>
        <ecNumber evidence="8">2.7.4.25</ecNumber>
    </recommendedName>
    <alternativeName>
        <fullName evidence="8">Cytidine monophosphate kinase</fullName>
        <shortName evidence="8">CMP kinase</shortName>
    </alternativeName>
</protein>
<comment type="subcellular location">
    <subcellularLocation>
        <location evidence="8">Cytoplasm</location>
    </subcellularLocation>
</comment>
<dbReference type="InterPro" id="IPR027417">
    <property type="entry name" value="P-loop_NTPase"/>
</dbReference>
<dbReference type="NCBIfam" id="TIGR00017">
    <property type="entry name" value="cmk"/>
    <property type="match status" value="1"/>
</dbReference>
<dbReference type="CDD" id="cd02020">
    <property type="entry name" value="CMPK"/>
    <property type="match status" value="1"/>
</dbReference>
<dbReference type="PANTHER" id="PTHR21299">
    <property type="entry name" value="CYTIDYLATE KINASE/PANTOATE-BETA-ALANINE LIGASE"/>
    <property type="match status" value="1"/>
</dbReference>
<keyword evidence="11" id="KW-1185">Reference proteome</keyword>
<keyword evidence="5 8" id="KW-0067">ATP-binding</keyword>
<dbReference type="Proteomes" id="UP000291483">
    <property type="component" value="Unassembled WGS sequence"/>
</dbReference>
<evidence type="ECO:0000256" key="2">
    <source>
        <dbReference type="ARBA" id="ARBA00022679"/>
    </source>
</evidence>
<dbReference type="InterPro" id="IPR003136">
    <property type="entry name" value="Cytidylate_kin"/>
</dbReference>
<organism evidence="10 11">
    <name type="scientific">Microterricola gilva</name>
    <dbReference type="NCBI Taxonomy" id="393267"/>
    <lineage>
        <taxon>Bacteria</taxon>
        <taxon>Bacillati</taxon>
        <taxon>Actinomycetota</taxon>
        <taxon>Actinomycetes</taxon>
        <taxon>Micrococcales</taxon>
        <taxon>Microbacteriaceae</taxon>
        <taxon>Microterricola</taxon>
    </lineage>
</organism>
<evidence type="ECO:0000259" key="9">
    <source>
        <dbReference type="Pfam" id="PF02224"/>
    </source>
</evidence>
<feature type="domain" description="Cytidylate kinase" evidence="9">
    <location>
        <begin position="11"/>
        <end position="221"/>
    </location>
</feature>
<comment type="caution">
    <text evidence="10">The sequence shown here is derived from an EMBL/GenBank/DDBJ whole genome shotgun (WGS) entry which is preliminary data.</text>
</comment>
<evidence type="ECO:0000256" key="3">
    <source>
        <dbReference type="ARBA" id="ARBA00022741"/>
    </source>
</evidence>
<dbReference type="HAMAP" id="MF_00238">
    <property type="entry name" value="Cytidyl_kinase_type1"/>
    <property type="match status" value="1"/>
</dbReference>
<evidence type="ECO:0000256" key="6">
    <source>
        <dbReference type="ARBA" id="ARBA00047615"/>
    </source>
</evidence>
<dbReference type="Gene3D" id="3.40.50.300">
    <property type="entry name" value="P-loop containing nucleotide triphosphate hydrolases"/>
    <property type="match status" value="1"/>
</dbReference>
<dbReference type="GO" id="GO:0005524">
    <property type="term" value="F:ATP binding"/>
    <property type="evidence" value="ECO:0007669"/>
    <property type="project" value="UniProtKB-UniRule"/>
</dbReference>
<feature type="binding site" evidence="8">
    <location>
        <begin position="15"/>
        <end position="23"/>
    </location>
    <ligand>
        <name>ATP</name>
        <dbReference type="ChEBI" id="CHEBI:30616"/>
    </ligand>
</feature>
<evidence type="ECO:0000256" key="1">
    <source>
        <dbReference type="ARBA" id="ARBA00009427"/>
    </source>
</evidence>
<dbReference type="RefSeq" id="WP_130505996.1">
    <property type="nucleotide sequence ID" value="NZ_SHLC01000001.1"/>
</dbReference>
<keyword evidence="8" id="KW-0963">Cytoplasm</keyword>
<keyword evidence="4 8" id="KW-0418">Kinase</keyword>
<dbReference type="GO" id="GO:0036431">
    <property type="term" value="F:dCMP kinase activity"/>
    <property type="evidence" value="ECO:0007669"/>
    <property type="project" value="InterPro"/>
</dbReference>
<dbReference type="PANTHER" id="PTHR21299:SF2">
    <property type="entry name" value="CYTIDYLATE KINASE"/>
    <property type="match status" value="1"/>
</dbReference>
<proteinExistence type="inferred from homology"/>
<gene>
    <name evidence="8" type="primary">cmk</name>
    <name evidence="10" type="ORF">EV379_2006</name>
</gene>
<evidence type="ECO:0000256" key="5">
    <source>
        <dbReference type="ARBA" id="ARBA00022840"/>
    </source>
</evidence>
<evidence type="ECO:0000256" key="7">
    <source>
        <dbReference type="ARBA" id="ARBA00048478"/>
    </source>
</evidence>
<evidence type="ECO:0000256" key="4">
    <source>
        <dbReference type="ARBA" id="ARBA00022777"/>
    </source>
</evidence>
<dbReference type="GO" id="GO:0036430">
    <property type="term" value="F:CMP kinase activity"/>
    <property type="evidence" value="ECO:0007669"/>
    <property type="project" value="RHEA"/>
</dbReference>
<comment type="similarity">
    <text evidence="1 8">Belongs to the cytidylate kinase family. Type 1 subfamily.</text>
</comment>
<evidence type="ECO:0000313" key="11">
    <source>
        <dbReference type="Proteomes" id="UP000291483"/>
    </source>
</evidence>
<comment type="catalytic activity">
    <reaction evidence="7 8">
        <text>CMP + ATP = CDP + ADP</text>
        <dbReference type="Rhea" id="RHEA:11600"/>
        <dbReference type="ChEBI" id="CHEBI:30616"/>
        <dbReference type="ChEBI" id="CHEBI:58069"/>
        <dbReference type="ChEBI" id="CHEBI:60377"/>
        <dbReference type="ChEBI" id="CHEBI:456216"/>
        <dbReference type="EC" id="2.7.4.25"/>
    </reaction>
</comment>
<keyword evidence="3 8" id="KW-0547">Nucleotide-binding</keyword>